<feature type="domain" description="Methyltransferase" evidence="2">
    <location>
        <begin position="43"/>
        <end position="134"/>
    </location>
</feature>
<sequence length="256" mass="28936">MDLGIYTESADIYDDFELRGKGTSDITNQKIINILEKNSVKTVLDMSCGTGAQAIALARHGFDVTASDLSREMIEITKTKSKGLAIQFNVGDMQYLDLGKFDAVISMFNSIGHLTKEQLFKTLVNAKNNLSKNGLLIFDIFNRDVMPLLPRHKFIDQAREEGNQFLIRFTQFDFSRPEGILNTKQTLLIQKGIGKTKTINREYDLLTYKRKELKFMLGEAGYHNVHISDHGLADFADLENPLVNMLMHLVVAVKLD</sequence>
<name>C5BK49_TERTT</name>
<keyword evidence="3" id="KW-0489">Methyltransferase</keyword>
<organism evidence="3 4">
    <name type="scientific">Teredinibacter turnerae (strain ATCC 39867 / T7901)</name>
    <dbReference type="NCBI Taxonomy" id="377629"/>
    <lineage>
        <taxon>Bacteria</taxon>
        <taxon>Pseudomonadati</taxon>
        <taxon>Pseudomonadota</taxon>
        <taxon>Gammaproteobacteria</taxon>
        <taxon>Cellvibrionales</taxon>
        <taxon>Cellvibrionaceae</taxon>
        <taxon>Teredinibacter</taxon>
    </lineage>
</organism>
<gene>
    <name evidence="3" type="ordered locus">TERTU_2293</name>
</gene>
<dbReference type="HOGENOM" id="CLU_069129_1_2_6"/>
<dbReference type="Proteomes" id="UP000009080">
    <property type="component" value="Chromosome"/>
</dbReference>
<dbReference type="RefSeq" id="WP_015818312.1">
    <property type="nucleotide sequence ID" value="NC_012997.1"/>
</dbReference>
<protein>
    <submittedName>
        <fullName evidence="3">Methyltransferase domain protein</fullName>
    </submittedName>
</protein>
<dbReference type="KEGG" id="ttu:TERTU_2293"/>
<dbReference type="SUPFAM" id="SSF53335">
    <property type="entry name" value="S-adenosyl-L-methionine-dependent methyltransferases"/>
    <property type="match status" value="1"/>
</dbReference>
<dbReference type="EMBL" id="CP001614">
    <property type="protein sequence ID" value="ACR12200.1"/>
    <property type="molecule type" value="Genomic_DNA"/>
</dbReference>
<evidence type="ECO:0000313" key="4">
    <source>
        <dbReference type="Proteomes" id="UP000009080"/>
    </source>
</evidence>
<dbReference type="PANTHER" id="PTHR43861:SF3">
    <property type="entry name" value="PUTATIVE (AFU_ORTHOLOGUE AFUA_2G14390)-RELATED"/>
    <property type="match status" value="1"/>
</dbReference>
<dbReference type="CDD" id="cd02440">
    <property type="entry name" value="AdoMet_MTases"/>
    <property type="match status" value="1"/>
</dbReference>
<dbReference type="STRING" id="377629.TERTU_2293"/>
<keyword evidence="4" id="KW-1185">Reference proteome</keyword>
<dbReference type="Pfam" id="PF13649">
    <property type="entry name" value="Methyltransf_25"/>
    <property type="match status" value="1"/>
</dbReference>
<dbReference type="InterPro" id="IPR041698">
    <property type="entry name" value="Methyltransf_25"/>
</dbReference>
<evidence type="ECO:0000259" key="2">
    <source>
        <dbReference type="Pfam" id="PF13649"/>
    </source>
</evidence>
<dbReference type="GO" id="GO:0008168">
    <property type="term" value="F:methyltransferase activity"/>
    <property type="evidence" value="ECO:0007669"/>
    <property type="project" value="UniProtKB-KW"/>
</dbReference>
<dbReference type="InterPro" id="IPR029063">
    <property type="entry name" value="SAM-dependent_MTases_sf"/>
</dbReference>
<dbReference type="OrthoDB" id="9791837at2"/>
<reference evidence="3 4" key="1">
    <citation type="journal article" date="2009" name="PLoS ONE">
        <title>The complete genome of Teredinibacter turnerae T7901: an intracellular endosymbiont of marine wood-boring bivalves (shipworms).</title>
        <authorList>
            <person name="Yang J.C."/>
            <person name="Madupu R."/>
            <person name="Durkin A.S."/>
            <person name="Ekborg N.A."/>
            <person name="Pedamallu C.S."/>
            <person name="Hostetler J.B."/>
            <person name="Radune D."/>
            <person name="Toms B.S."/>
            <person name="Henrissat B."/>
            <person name="Coutinho P.M."/>
            <person name="Schwarz S."/>
            <person name="Field L."/>
            <person name="Trindade-Silva A.E."/>
            <person name="Soares C.A.G."/>
            <person name="Elshahawi S."/>
            <person name="Hanora A."/>
            <person name="Schmidt E.W."/>
            <person name="Haygood M.G."/>
            <person name="Posfai J."/>
            <person name="Benner J."/>
            <person name="Madinger C."/>
            <person name="Nove J."/>
            <person name="Anton B."/>
            <person name="Chaudhary K."/>
            <person name="Foster J."/>
            <person name="Holman A."/>
            <person name="Kumar S."/>
            <person name="Lessard P.A."/>
            <person name="Luyten Y.A."/>
            <person name="Slatko B."/>
            <person name="Wood N."/>
            <person name="Wu B."/>
            <person name="Teplitski M."/>
            <person name="Mougous J.D."/>
            <person name="Ward N."/>
            <person name="Eisen J.A."/>
            <person name="Badger J.H."/>
            <person name="Distel D.L."/>
        </authorList>
    </citation>
    <scope>NUCLEOTIDE SEQUENCE [LARGE SCALE GENOMIC DNA]</scope>
    <source>
        <strain evidence="4">ATCC 39867 / T7901</strain>
    </source>
</reference>
<dbReference type="AlphaFoldDB" id="C5BK49"/>
<dbReference type="Gene3D" id="2.20.25.110">
    <property type="entry name" value="S-adenosyl-L-methionine-dependent methyltransferases"/>
    <property type="match status" value="1"/>
</dbReference>
<dbReference type="eggNOG" id="COG2227">
    <property type="taxonomic scope" value="Bacteria"/>
</dbReference>
<evidence type="ECO:0000256" key="1">
    <source>
        <dbReference type="ARBA" id="ARBA00022679"/>
    </source>
</evidence>
<dbReference type="Gene3D" id="3.40.50.150">
    <property type="entry name" value="Vaccinia Virus protein VP39"/>
    <property type="match status" value="1"/>
</dbReference>
<proteinExistence type="predicted"/>
<dbReference type="PANTHER" id="PTHR43861">
    <property type="entry name" value="TRANS-ACONITATE 2-METHYLTRANSFERASE-RELATED"/>
    <property type="match status" value="1"/>
</dbReference>
<dbReference type="GO" id="GO:0032259">
    <property type="term" value="P:methylation"/>
    <property type="evidence" value="ECO:0007669"/>
    <property type="project" value="UniProtKB-KW"/>
</dbReference>
<evidence type="ECO:0000313" key="3">
    <source>
        <dbReference type="EMBL" id="ACR12200.1"/>
    </source>
</evidence>
<keyword evidence="1" id="KW-0808">Transferase</keyword>
<accession>C5BK49</accession>